<dbReference type="InterPro" id="IPR004629">
    <property type="entry name" value="WecG_TagA_CpsF"/>
</dbReference>
<sequence>MRISLLGAQIDNLNMQATVKRISEMVSSGEVNQVVTLNPEYLYRAQEEGNLLELVNKSELVTPDGTGIVWACKMAGVPVEERVTGIDLMLNLMPVAAKGGWGIFLLGSAPGVAEEAAKNLADKYPGLKIVGIHHGYFMSHEEDEVVRLIKAAKPELLFVALGMPRQEQWIAKYKDEMGVPVSIGVGGSLDVIAGRVQRVSPVLQKLQLEWLGRLIKEPHRWRRQLVLPKFAGLVLKRYLFKM</sequence>
<organism evidence="6 7">
    <name type="scientific">Desulforamulus aquiferis</name>
    <dbReference type="NCBI Taxonomy" id="1397668"/>
    <lineage>
        <taxon>Bacteria</taxon>
        <taxon>Bacillati</taxon>
        <taxon>Bacillota</taxon>
        <taxon>Clostridia</taxon>
        <taxon>Eubacteriales</taxon>
        <taxon>Peptococcaceae</taxon>
        <taxon>Desulforamulus</taxon>
    </lineage>
</organism>
<reference evidence="6" key="2">
    <citation type="submission" date="2023-03" db="EMBL/GenBank/DDBJ databases">
        <authorList>
            <person name="Zhang Z."/>
        </authorList>
    </citation>
    <scope>NUCLEOTIDE SEQUENCE</scope>
    <source>
        <strain evidence="6">DSA</strain>
    </source>
</reference>
<dbReference type="AlphaFoldDB" id="A0AAW7ZC42"/>
<reference evidence="6" key="1">
    <citation type="journal article" date="2023" name="J. Hazard. Mater.">
        <title>Anaerobic biodegradation of pyrene and benzo[a]pyrene by a new sulfate-reducing Desulforamulus aquiferis strain DSA.</title>
        <authorList>
            <person name="Zhang Z."/>
            <person name="Sun J."/>
            <person name="Gong X."/>
            <person name="Wang C."/>
            <person name="Wang H."/>
        </authorList>
    </citation>
    <scope>NUCLEOTIDE SEQUENCE</scope>
    <source>
        <strain evidence="6">DSA</strain>
    </source>
</reference>
<evidence type="ECO:0000313" key="6">
    <source>
        <dbReference type="EMBL" id="MDO7786892.1"/>
    </source>
</evidence>
<keyword evidence="7" id="KW-1185">Reference proteome</keyword>
<keyword evidence="4 5" id="KW-0961">Cell wall biogenesis/degradation</keyword>
<protein>
    <recommendedName>
        <fullName evidence="5">N-acetylglucosaminyldiphosphoundecaprenol N-acetyl-beta-D-mannosaminyltransferase</fullName>
        <ecNumber evidence="5">2.4.1.187</ecNumber>
    </recommendedName>
    <alternativeName>
        <fullName evidence="5">N-acetylmannosaminyltransferase</fullName>
    </alternativeName>
    <alternativeName>
        <fullName evidence="5">UDP-N-acetylmannosamine transferase</fullName>
    </alternativeName>
    <alternativeName>
        <fullName evidence="5">UDP-N-acetylmannosamine:N-acetylglucosaminyl pyrophosphorylundecaprenol N-acetylmannosaminyltransferase</fullName>
    </alternativeName>
</protein>
<evidence type="ECO:0000256" key="1">
    <source>
        <dbReference type="ARBA" id="ARBA00022676"/>
    </source>
</evidence>
<evidence type="ECO:0000256" key="3">
    <source>
        <dbReference type="ARBA" id="ARBA00022944"/>
    </source>
</evidence>
<dbReference type="GO" id="GO:0071555">
    <property type="term" value="P:cell wall organization"/>
    <property type="evidence" value="ECO:0007669"/>
    <property type="project" value="UniProtKB-KW"/>
</dbReference>
<dbReference type="EC" id="2.4.1.187" evidence="5"/>
<gene>
    <name evidence="6" type="ORF">P6N53_06615</name>
</gene>
<keyword evidence="1 5" id="KW-0328">Glycosyltransferase</keyword>
<comment type="catalytic activity">
    <reaction evidence="5">
        <text>UDP-N-acetyl-alpha-D-mannosamine + N-acetyl-alpha-D-glucosaminyl-di-trans,octa-cis-undecaprenyl diphosphate = N-acetyl-beta-D-mannosaminyl-(1-&gt;4)-N-acetyl-alpha-D-glucosaminyl di-trans,octa-cis-undecaprenyl diphosphate + UDP + H(+)</text>
        <dbReference type="Rhea" id="RHEA:16053"/>
        <dbReference type="ChEBI" id="CHEBI:15378"/>
        <dbReference type="ChEBI" id="CHEBI:58223"/>
        <dbReference type="ChEBI" id="CHEBI:62959"/>
        <dbReference type="ChEBI" id="CHEBI:68623"/>
        <dbReference type="ChEBI" id="CHEBI:132210"/>
        <dbReference type="EC" id="2.4.1.187"/>
    </reaction>
</comment>
<dbReference type="GO" id="GO:0047244">
    <property type="term" value="F:N-acetylglucosaminyldiphosphoundecaprenol N-acetyl-beta-D-mannosaminyltransferase activity"/>
    <property type="evidence" value="ECO:0007669"/>
    <property type="project" value="UniProtKB-UniRule"/>
</dbReference>
<comment type="pathway">
    <text evidence="5">Cell wall biogenesis; teichoic acid biosynthesis.</text>
</comment>
<dbReference type="GO" id="GO:0019350">
    <property type="term" value="P:teichoic acid biosynthetic process"/>
    <property type="evidence" value="ECO:0007669"/>
    <property type="project" value="UniProtKB-UniRule"/>
</dbReference>
<proteinExistence type="inferred from homology"/>
<dbReference type="Proteomes" id="UP001172911">
    <property type="component" value="Unassembled WGS sequence"/>
</dbReference>
<keyword evidence="3 5" id="KW-0777">Teichoic acid biosynthesis</keyword>
<dbReference type="NCBIfam" id="TIGR00696">
    <property type="entry name" value="wecG_tagA_cpsF"/>
    <property type="match status" value="1"/>
</dbReference>
<accession>A0AAW7ZC42</accession>
<comment type="similarity">
    <text evidence="5">Belongs to the glycosyltransferase 26 family. TagA/TarA subfamily.</text>
</comment>
<comment type="function">
    <text evidence="5">Catalyzes the conversion of GlcNAc-PP-undecaprenol into ManNAc-GlcNAc-PP-undecaprenol, the first committed lipid intermediate in the de novo synthesis of teichoic acid.</text>
</comment>
<evidence type="ECO:0000256" key="4">
    <source>
        <dbReference type="ARBA" id="ARBA00023316"/>
    </source>
</evidence>
<dbReference type="PANTHER" id="PTHR34136:SF1">
    <property type="entry name" value="UDP-N-ACETYL-D-MANNOSAMINURONIC ACID TRANSFERASE"/>
    <property type="match status" value="1"/>
</dbReference>
<dbReference type="InterPro" id="IPR034714">
    <property type="entry name" value="TagA_TarA"/>
</dbReference>
<evidence type="ECO:0000313" key="7">
    <source>
        <dbReference type="Proteomes" id="UP001172911"/>
    </source>
</evidence>
<keyword evidence="2 5" id="KW-0808">Transferase</keyword>
<evidence type="ECO:0000256" key="5">
    <source>
        <dbReference type="HAMAP-Rule" id="MF_02070"/>
    </source>
</evidence>
<dbReference type="HAMAP" id="MF_02070">
    <property type="entry name" value="TagA_TarA"/>
    <property type="match status" value="1"/>
</dbReference>
<dbReference type="RefSeq" id="WP_304542004.1">
    <property type="nucleotide sequence ID" value="NZ_JARPTC010000008.1"/>
</dbReference>
<comment type="caution">
    <text evidence="6">The sequence shown here is derived from an EMBL/GenBank/DDBJ whole genome shotgun (WGS) entry which is preliminary data.</text>
</comment>
<evidence type="ECO:0000256" key="2">
    <source>
        <dbReference type="ARBA" id="ARBA00022679"/>
    </source>
</evidence>
<dbReference type="EMBL" id="JARPTC010000008">
    <property type="protein sequence ID" value="MDO7786892.1"/>
    <property type="molecule type" value="Genomic_DNA"/>
</dbReference>
<dbReference type="CDD" id="cd06533">
    <property type="entry name" value="Glyco_transf_WecG_TagA"/>
    <property type="match status" value="1"/>
</dbReference>
<dbReference type="Pfam" id="PF03808">
    <property type="entry name" value="Glyco_tran_WecG"/>
    <property type="match status" value="1"/>
</dbReference>
<dbReference type="PANTHER" id="PTHR34136">
    <property type="match status" value="1"/>
</dbReference>
<name>A0AAW7ZC42_9FIRM</name>